<dbReference type="Pfam" id="PF11901">
    <property type="entry name" value="DM9"/>
    <property type="match status" value="1"/>
</dbReference>
<dbReference type="EMBL" id="RWJN01000130">
    <property type="protein sequence ID" value="TCD66575.1"/>
    <property type="molecule type" value="Genomic_DNA"/>
</dbReference>
<keyword evidence="1" id="KW-0175">Coiled coil</keyword>
<dbReference type="Proteomes" id="UP000292702">
    <property type="component" value="Unassembled WGS sequence"/>
</dbReference>
<organism evidence="2 3">
    <name type="scientific">Steccherinum ochraceum</name>
    <dbReference type="NCBI Taxonomy" id="92696"/>
    <lineage>
        <taxon>Eukaryota</taxon>
        <taxon>Fungi</taxon>
        <taxon>Dikarya</taxon>
        <taxon>Basidiomycota</taxon>
        <taxon>Agaricomycotina</taxon>
        <taxon>Agaricomycetes</taxon>
        <taxon>Polyporales</taxon>
        <taxon>Steccherinaceae</taxon>
        <taxon>Steccherinum</taxon>
    </lineage>
</organism>
<proteinExistence type="predicted"/>
<comment type="caution">
    <text evidence="2">The sequence shown here is derived from an EMBL/GenBank/DDBJ whole genome shotgun (WGS) entry which is preliminary data.</text>
</comment>
<dbReference type="AlphaFoldDB" id="A0A4R0RKV3"/>
<dbReference type="OrthoDB" id="2142040at2759"/>
<name>A0A4R0RKV3_9APHY</name>
<protein>
    <submittedName>
        <fullName evidence="2">Uncharacterized protein</fullName>
    </submittedName>
</protein>
<evidence type="ECO:0000313" key="2">
    <source>
        <dbReference type="EMBL" id="TCD66575.1"/>
    </source>
</evidence>
<evidence type="ECO:0000313" key="3">
    <source>
        <dbReference type="Proteomes" id="UP000292702"/>
    </source>
</evidence>
<gene>
    <name evidence="2" type="ORF">EIP91_001243</name>
</gene>
<dbReference type="SMART" id="SM00696">
    <property type="entry name" value="DM9"/>
    <property type="match status" value="1"/>
</dbReference>
<sequence>MAVYDSPSDALTHHSELIQELSAGLAEERRKRVECENELARLRDGKRMEELRRAVATRIQIGCGDKEVRWLQDALSRAEAYYAGHGLRIRSPGNITWVLTTGDHIPEGAFAAGCLSCDGPCDDETAQPTYVARAAVMENGIQVGRASADSLRGASFCFHGRERYEYIYEVLVTDAPSVRWVGASEDISLETLKNQPIESGGIEEVNENPLYIIQAYYAGAWRPGKRTHLPPANAFIPYKGEEVWVKVGVQYLSSFLSKLTESYGYLGLSDFVPCDEVTFK</sequence>
<dbReference type="PANTHER" id="PTHR31649:SF1">
    <property type="entry name" value="FARNESOIC ACID O-METHYL TRANSFERASE DOMAIN-CONTAINING PROTEIN"/>
    <property type="match status" value="1"/>
</dbReference>
<accession>A0A4R0RKV3</accession>
<keyword evidence="3" id="KW-1185">Reference proteome</keyword>
<dbReference type="STRING" id="92696.A0A4R0RKV3"/>
<dbReference type="PANTHER" id="PTHR31649">
    <property type="entry name" value="AGAP009604-PA"/>
    <property type="match status" value="1"/>
</dbReference>
<evidence type="ECO:0000256" key="1">
    <source>
        <dbReference type="SAM" id="Coils"/>
    </source>
</evidence>
<feature type="coiled-coil region" evidence="1">
    <location>
        <begin position="18"/>
        <end position="45"/>
    </location>
</feature>
<reference evidence="2 3" key="1">
    <citation type="submission" date="2018-11" db="EMBL/GenBank/DDBJ databases">
        <title>Genome assembly of Steccherinum ochraceum LE-BIN_3174, the white-rot fungus of the Steccherinaceae family (The Residual Polyporoid clade, Polyporales, Basidiomycota).</title>
        <authorList>
            <person name="Fedorova T.V."/>
            <person name="Glazunova O.A."/>
            <person name="Landesman E.O."/>
            <person name="Moiseenko K.V."/>
            <person name="Psurtseva N.V."/>
            <person name="Savinova O.S."/>
            <person name="Shakhova N.V."/>
            <person name="Tyazhelova T.V."/>
            <person name="Vasina D.V."/>
        </authorList>
    </citation>
    <scope>NUCLEOTIDE SEQUENCE [LARGE SCALE GENOMIC DNA]</scope>
    <source>
        <strain evidence="2 3">LE-BIN_3174</strain>
    </source>
</reference>
<dbReference type="InterPro" id="IPR006616">
    <property type="entry name" value="DM9_repeat"/>
</dbReference>